<accession>A0A1B6GMF0</accession>
<gene>
    <name evidence="2" type="ORF">g.49030</name>
    <name evidence="3" type="ORF">g.49031</name>
</gene>
<dbReference type="AlphaFoldDB" id="A0A1B6GMF0"/>
<sequence>QFVSMIEKAEDDERNSRAYSYGGPKAVRHFNHGKLRKRNQDKRCNSGSLENLSSKNGTKESAKGTDVVTVSQKQQKGGSMPCGVNSMTSSSIFPDANTKKEPDSEPLMAKTAPKAVSKSASRREAD</sequence>
<dbReference type="EMBL" id="GECZ01006143">
    <property type="protein sequence ID" value="JAS63626.1"/>
    <property type="molecule type" value="Transcribed_RNA"/>
</dbReference>
<feature type="region of interest" description="Disordered" evidence="1">
    <location>
        <begin position="1"/>
        <end position="126"/>
    </location>
</feature>
<evidence type="ECO:0000313" key="2">
    <source>
        <dbReference type="EMBL" id="JAS63626.1"/>
    </source>
</evidence>
<feature type="compositionally biased region" description="Basic residues" evidence="1">
    <location>
        <begin position="26"/>
        <end position="40"/>
    </location>
</feature>
<evidence type="ECO:0000313" key="3">
    <source>
        <dbReference type="EMBL" id="JAS69078.1"/>
    </source>
</evidence>
<feature type="compositionally biased region" description="Polar residues" evidence="1">
    <location>
        <begin position="68"/>
        <end position="77"/>
    </location>
</feature>
<dbReference type="EMBL" id="GECZ01000691">
    <property type="protein sequence ID" value="JAS69078.1"/>
    <property type="molecule type" value="Transcribed_RNA"/>
</dbReference>
<proteinExistence type="predicted"/>
<name>A0A1B6GMF0_9HEMI</name>
<feature type="compositionally biased region" description="Polar residues" evidence="1">
    <location>
        <begin position="45"/>
        <end position="56"/>
    </location>
</feature>
<feature type="non-terminal residue" evidence="2">
    <location>
        <position position="1"/>
    </location>
</feature>
<evidence type="ECO:0000256" key="1">
    <source>
        <dbReference type="SAM" id="MobiDB-lite"/>
    </source>
</evidence>
<feature type="non-terminal residue" evidence="2">
    <location>
        <position position="126"/>
    </location>
</feature>
<reference evidence="2" key="1">
    <citation type="submission" date="2015-11" db="EMBL/GenBank/DDBJ databases">
        <title>De novo transcriptome assembly of four potential Pierce s Disease insect vectors from Arizona vineyards.</title>
        <authorList>
            <person name="Tassone E.E."/>
        </authorList>
    </citation>
    <scope>NUCLEOTIDE SEQUENCE</scope>
</reference>
<protein>
    <submittedName>
        <fullName evidence="2">Uncharacterized protein</fullName>
    </submittedName>
</protein>
<organism evidence="2">
    <name type="scientific">Cuerna arida</name>
    <dbReference type="NCBI Taxonomy" id="1464854"/>
    <lineage>
        <taxon>Eukaryota</taxon>
        <taxon>Metazoa</taxon>
        <taxon>Ecdysozoa</taxon>
        <taxon>Arthropoda</taxon>
        <taxon>Hexapoda</taxon>
        <taxon>Insecta</taxon>
        <taxon>Pterygota</taxon>
        <taxon>Neoptera</taxon>
        <taxon>Paraneoptera</taxon>
        <taxon>Hemiptera</taxon>
        <taxon>Auchenorrhyncha</taxon>
        <taxon>Membracoidea</taxon>
        <taxon>Cicadellidae</taxon>
        <taxon>Cicadellinae</taxon>
        <taxon>Proconiini</taxon>
        <taxon>Cuerna</taxon>
    </lineage>
</organism>